<feature type="chain" id="PRO_5021247063" description="NodB homology domain-containing protein" evidence="4">
    <location>
        <begin position="26"/>
        <end position="420"/>
    </location>
</feature>
<comment type="caution">
    <text evidence="6">The sequence shown here is derived from an EMBL/GenBank/DDBJ whole genome shotgun (WGS) entry which is preliminary data.</text>
</comment>
<dbReference type="PANTHER" id="PTHR10587">
    <property type="entry name" value="GLYCOSYL TRANSFERASE-RELATED"/>
    <property type="match status" value="1"/>
</dbReference>
<evidence type="ECO:0000256" key="2">
    <source>
        <dbReference type="ARBA" id="ARBA00022801"/>
    </source>
</evidence>
<feature type="region of interest" description="Disordered" evidence="3">
    <location>
        <begin position="201"/>
        <end position="239"/>
    </location>
</feature>
<dbReference type="GO" id="GO:0016020">
    <property type="term" value="C:membrane"/>
    <property type="evidence" value="ECO:0007669"/>
    <property type="project" value="TreeGrafter"/>
</dbReference>
<keyword evidence="7" id="KW-1185">Reference proteome</keyword>
<dbReference type="GO" id="GO:0016810">
    <property type="term" value="F:hydrolase activity, acting on carbon-nitrogen (but not peptide) bonds"/>
    <property type="evidence" value="ECO:0007669"/>
    <property type="project" value="InterPro"/>
</dbReference>
<dbReference type="Gene3D" id="3.30.565.40">
    <property type="entry name" value="Fervidobacterium nodosum Rt17-B1 like"/>
    <property type="match status" value="1"/>
</dbReference>
<dbReference type="PANTHER" id="PTHR10587:SF133">
    <property type="entry name" value="CHITIN DEACETYLASE 1-RELATED"/>
    <property type="match status" value="1"/>
</dbReference>
<evidence type="ECO:0000256" key="3">
    <source>
        <dbReference type="SAM" id="MobiDB-lite"/>
    </source>
</evidence>
<accession>A0A4Z0GY15</accession>
<keyword evidence="4" id="KW-0732">Signal</keyword>
<evidence type="ECO:0000313" key="7">
    <source>
        <dbReference type="Proteomes" id="UP000297982"/>
    </source>
</evidence>
<dbReference type="PROSITE" id="PS51257">
    <property type="entry name" value="PROKAR_LIPOPROTEIN"/>
    <property type="match status" value="1"/>
</dbReference>
<dbReference type="GO" id="GO:0005975">
    <property type="term" value="P:carbohydrate metabolic process"/>
    <property type="evidence" value="ECO:0007669"/>
    <property type="project" value="InterPro"/>
</dbReference>
<sequence>MKQPLIYIVTLTLMFLTACSFIANASSSDQKRDTLQPEYEIDMATDITEFQAYHMTIHYPQTPNNQIDQTIIDYKNEKKAEFKQKSYQASRNQDAEKVHELHIDFDILHQDEYFFVVRFTETMDTGDGDPITTETIMNFGKEQGARLEIKDFFKNEQSEWIDELKGKQVAWNGQGFTVYQDGDERVIGEKAMKQELKDEYAELTEQTQEPSNQTNMEKPESLESFSSNASAKRTMEEKDGKKRVALTFENGPHPKVTPDLLNVLEKHQVEATFFMLGKRVQYYPEVAQAVSQAGHEIGNHTWDHPRMSRLTSDEIDRQIAATQKVIGEAVGYKPSLIRLPFGEQITYNQELQSVGYSVGVEDEKNKQAFEIAQTVLSEVEDGSVIVLSDLHPSVIKATDLIIESLNEQGYEFVTVSEMSK</sequence>
<dbReference type="Gene3D" id="3.20.20.370">
    <property type="entry name" value="Glycoside hydrolase/deacetylase"/>
    <property type="match status" value="1"/>
</dbReference>
<evidence type="ECO:0000259" key="5">
    <source>
        <dbReference type="PROSITE" id="PS51677"/>
    </source>
</evidence>
<dbReference type="InterPro" id="IPR011330">
    <property type="entry name" value="Glyco_hydro/deAcase_b/a-brl"/>
</dbReference>
<dbReference type="SUPFAM" id="SSF88713">
    <property type="entry name" value="Glycoside hydrolase/deacetylase"/>
    <property type="match status" value="1"/>
</dbReference>
<dbReference type="PROSITE" id="PS51677">
    <property type="entry name" value="NODB"/>
    <property type="match status" value="1"/>
</dbReference>
<feature type="compositionally biased region" description="Polar residues" evidence="3">
    <location>
        <begin position="204"/>
        <end position="216"/>
    </location>
</feature>
<dbReference type="InterPro" id="IPR002509">
    <property type="entry name" value="NODB_dom"/>
</dbReference>
<dbReference type="AlphaFoldDB" id="A0A4Z0GY15"/>
<feature type="signal peptide" evidence="4">
    <location>
        <begin position="1"/>
        <end position="25"/>
    </location>
</feature>
<name>A0A4Z0GY15_9BACI</name>
<evidence type="ECO:0000256" key="4">
    <source>
        <dbReference type="SAM" id="SignalP"/>
    </source>
</evidence>
<keyword evidence="1" id="KW-0479">Metal-binding</keyword>
<dbReference type="Proteomes" id="UP000297982">
    <property type="component" value="Unassembled WGS sequence"/>
</dbReference>
<dbReference type="InterPro" id="IPR050248">
    <property type="entry name" value="Polysacc_deacetylase_ArnD"/>
</dbReference>
<keyword evidence="2" id="KW-0378">Hydrolase</keyword>
<dbReference type="RefSeq" id="WP_135327677.1">
    <property type="nucleotide sequence ID" value="NZ_SRJC01000002.1"/>
</dbReference>
<dbReference type="GO" id="GO:0046872">
    <property type="term" value="F:metal ion binding"/>
    <property type="evidence" value="ECO:0007669"/>
    <property type="project" value="UniProtKB-KW"/>
</dbReference>
<evidence type="ECO:0000256" key="1">
    <source>
        <dbReference type="ARBA" id="ARBA00022723"/>
    </source>
</evidence>
<organism evidence="6 7">
    <name type="scientific">Halobacillus salinus</name>
    <dbReference type="NCBI Taxonomy" id="192814"/>
    <lineage>
        <taxon>Bacteria</taxon>
        <taxon>Bacillati</taxon>
        <taxon>Bacillota</taxon>
        <taxon>Bacilli</taxon>
        <taxon>Bacillales</taxon>
        <taxon>Bacillaceae</taxon>
        <taxon>Halobacillus</taxon>
    </lineage>
</organism>
<dbReference type="Pfam" id="PF01522">
    <property type="entry name" value="Polysacc_deac_1"/>
    <property type="match status" value="1"/>
</dbReference>
<reference evidence="6 7" key="1">
    <citation type="journal article" date="2003" name="Int. J. Syst. Evol. Microbiol.">
        <title>Halobacillus salinus sp. nov., isolated from a salt lake on the coast of the East Sea in Korea.</title>
        <authorList>
            <person name="Yoon J.H."/>
            <person name="Kang K.H."/>
            <person name="Park Y.H."/>
        </authorList>
    </citation>
    <scope>NUCLEOTIDE SEQUENCE [LARGE SCALE GENOMIC DNA]</scope>
    <source>
        <strain evidence="6 7">HSL-3</strain>
    </source>
</reference>
<gene>
    <name evidence="6" type="ORF">E4663_11175</name>
</gene>
<dbReference type="STRING" id="192814.GCA_900166575_02952"/>
<protein>
    <recommendedName>
        <fullName evidence="5">NodB homology domain-containing protein</fullName>
    </recommendedName>
</protein>
<dbReference type="EMBL" id="SRJC01000002">
    <property type="protein sequence ID" value="TGB02714.1"/>
    <property type="molecule type" value="Genomic_DNA"/>
</dbReference>
<proteinExistence type="predicted"/>
<evidence type="ECO:0000313" key="6">
    <source>
        <dbReference type="EMBL" id="TGB02714.1"/>
    </source>
</evidence>
<feature type="domain" description="NodB homology" evidence="5">
    <location>
        <begin position="242"/>
        <end position="413"/>
    </location>
</feature>